<organism evidence="3 4">
    <name type="scientific">Limimaricola soesokkakensis</name>
    <dbReference type="NCBI Taxonomy" id="1343159"/>
    <lineage>
        <taxon>Bacteria</taxon>
        <taxon>Pseudomonadati</taxon>
        <taxon>Pseudomonadota</taxon>
        <taxon>Alphaproteobacteria</taxon>
        <taxon>Rhodobacterales</taxon>
        <taxon>Paracoccaceae</taxon>
        <taxon>Limimaricola</taxon>
    </lineage>
</organism>
<evidence type="ECO:0000313" key="5">
    <source>
        <dbReference type="Proteomes" id="UP000240624"/>
    </source>
</evidence>
<reference evidence="2 5" key="2">
    <citation type="submission" date="2018-03" db="EMBL/GenBank/DDBJ databases">
        <title>Genomic Encyclopedia of Archaeal and Bacterial Type Strains, Phase II (KMG-II): from individual species to whole genera.</title>
        <authorList>
            <person name="Goeker M."/>
        </authorList>
    </citation>
    <scope>NUCLEOTIDE SEQUENCE [LARGE SCALE GENOMIC DNA]</scope>
    <source>
        <strain evidence="2 5">DSM 29956</strain>
    </source>
</reference>
<feature type="region of interest" description="Disordered" evidence="1">
    <location>
        <begin position="518"/>
        <end position="559"/>
    </location>
</feature>
<gene>
    <name evidence="2" type="ORF">CLV79_107142</name>
    <name evidence="3" type="ORF">LOS8367_02598</name>
</gene>
<evidence type="ECO:0000313" key="3">
    <source>
        <dbReference type="EMBL" id="SLN55160.1"/>
    </source>
</evidence>
<proteinExistence type="predicted"/>
<evidence type="ECO:0000313" key="4">
    <source>
        <dbReference type="Proteomes" id="UP000193495"/>
    </source>
</evidence>
<dbReference type="InterPro" id="IPR006626">
    <property type="entry name" value="PbH1"/>
</dbReference>
<dbReference type="SUPFAM" id="SSF51126">
    <property type="entry name" value="Pectin lyase-like"/>
    <property type="match status" value="2"/>
</dbReference>
<dbReference type="InterPro" id="IPR011050">
    <property type="entry name" value="Pectin_lyase_fold/virulence"/>
</dbReference>
<accession>A0A1X6ZL89</accession>
<feature type="compositionally biased region" description="Basic and acidic residues" evidence="1">
    <location>
        <begin position="542"/>
        <end position="554"/>
    </location>
</feature>
<keyword evidence="5" id="KW-1185">Reference proteome</keyword>
<dbReference type="InterPro" id="IPR059226">
    <property type="entry name" value="Choice_anch_Q_dom"/>
</dbReference>
<protein>
    <submittedName>
        <fullName evidence="2">CSLREA domain-containing protein</fullName>
    </submittedName>
</protein>
<dbReference type="EMBL" id="FWFY01000008">
    <property type="protein sequence ID" value="SLN55160.1"/>
    <property type="molecule type" value="Genomic_DNA"/>
</dbReference>
<sequence>MVAFRIEAESFNIISGFKIESLSTSSGGQNLKAMNKAAESRAEIVFSGAAGVYDLDIGHYDENDGAAGLTLFVNGVEAGGFTLDQDLGNHLASEETHLVRRIGDVALQPGDVIELRGARDGGEPVRLDYVDFSPVRPAQDVPSLTVTTLEDVVDGSDGQTSLREAIGYINDGIFAPGSTIRFADGPGEAFEAGGTITYAQGSGPLTLTQSMIIDGDLDDDGMPDVTIDAQRGSRVFRVDDGNAATRLPVVLDGLILTNGAAPDDEAGGGVENLEDLSLLNSAVTGSSAYRGGGISNAGTFLGQGIMVSGNRIDGRYGTGGGLFNTGTMTLAASEIRENSGSYAYGAGVFNRGDLTVTDSTISNNRIGTVDFGAGGGLYHAAGHLLISRSTISGNEVTYGGDGQDLFLGGYYGSNPTARIENSTISGPGTRPLVSAYRASLDLVNSTLAGSIESHEAVVRIGSTIVENASGDGFLSLGNNLIANGDGAGGAFQDGVLGDIVGTSTTPVDPKLLPLRMNGGPTATHEPLADSPVLDAGANPDGLRTDQRGKPRDTDLPGIGGTTDIGAVELDAAEYGAPPPASTLTVDTTLDVVDPGDGLTSLREAIEAVNRGAFAPGSTIGFADGPGEAFAGGGTIVLGGTALDIAQSMVIDGDLDDDGTADVVIDADGLSRVATIVRGSGEEVREVVLDGLVLTNGGADSAIYNQEKLTMRHSEVRDSVDSGVWNRGDLSLLGTTVDGHQVAGIFNDEGSLDVRDSTISNNLLWGLFNSTGGALRDVTVVNSTFSGNGYGGHIFQDPGGIYNRSGEIGISNSTVTENVVGIFLGRSFEETPLSDGVTRIASSIIAGNGAADVTESGGAAISLGNNLIGDGSIFSDGINGDIVGTIALPVAPFLGPLADNGGPTLTHLPRSLSPALDAGANPLGLATDQRGEARDTDLPGVSGTPDIGAVELRIDEFASMPPPEPFRVEAEDFTRDVALKVKALAVASAGKVLQADGPGEQRASYLFDRPGGVYDLTLGYFDETDGVSNLAILVDGIAIDSWLWDQDLGSPLANAATATSRHISGVTIDDGSRIELVGRQDGSEPLRVDYIDFRPARPDTVPPKIDAVLAPDIGAAQAGAPDAILRVTYSDNVAIDVSSIDVGDIQISGPGSRLVVSGFNVDQDSDGTPRSVDYIVNAPGGSWDAADNGFYSVTLNALEVRDTSGNPVPVQHALAIFVVNVSAPPPAAFRIEAEDLARDVAFKVKPLGAASAGAVLQADGSGEQRASYMFDRPEGFYDLTIGYFDETDGVSNLSVLVNGREVENWFWDQDLGDPLANRSTATSRLISNVAIGTGEKVELVGQMNGSEPLRIDYIDFSATAPDAFTLDLL</sequence>
<dbReference type="SMART" id="SM00710">
    <property type="entry name" value="PbH1"/>
    <property type="match status" value="6"/>
</dbReference>
<evidence type="ECO:0000313" key="2">
    <source>
        <dbReference type="EMBL" id="PSK85912.1"/>
    </source>
</evidence>
<dbReference type="Gene3D" id="2.60.120.260">
    <property type="entry name" value="Galactose-binding domain-like"/>
    <property type="match status" value="2"/>
</dbReference>
<dbReference type="Proteomes" id="UP000193495">
    <property type="component" value="Unassembled WGS sequence"/>
</dbReference>
<dbReference type="EMBL" id="PYGB01000007">
    <property type="protein sequence ID" value="PSK85912.1"/>
    <property type="molecule type" value="Genomic_DNA"/>
</dbReference>
<name>A0A1X6ZL89_9RHOB</name>
<evidence type="ECO:0000256" key="1">
    <source>
        <dbReference type="SAM" id="MobiDB-lite"/>
    </source>
</evidence>
<dbReference type="Proteomes" id="UP000240624">
    <property type="component" value="Unassembled WGS sequence"/>
</dbReference>
<dbReference type="NCBIfam" id="NF041518">
    <property type="entry name" value="choice_anch_Q"/>
    <property type="match status" value="2"/>
</dbReference>
<reference evidence="3 4" key="1">
    <citation type="submission" date="2017-03" db="EMBL/GenBank/DDBJ databases">
        <authorList>
            <person name="Afonso C.L."/>
            <person name="Miller P.J."/>
            <person name="Scott M.A."/>
            <person name="Spackman E."/>
            <person name="Goraichik I."/>
            <person name="Dimitrov K.M."/>
            <person name="Suarez D.L."/>
            <person name="Swayne D.E."/>
        </authorList>
    </citation>
    <scope>NUCLEOTIDE SEQUENCE [LARGE SCALE GENOMIC DNA]</scope>
    <source>
        <strain evidence="3 4">CECT 8367</strain>
    </source>
</reference>